<dbReference type="VEuPathDB" id="ToxoDB:ETH_00022880"/>
<proteinExistence type="predicted"/>
<dbReference type="OrthoDB" id="332813at2759"/>
<keyword evidence="2" id="KW-1185">Reference proteome</keyword>
<reference evidence="1" key="2">
    <citation type="submission" date="2013-10" db="EMBL/GenBank/DDBJ databases">
        <authorList>
            <person name="Aslett M."/>
        </authorList>
    </citation>
    <scope>NUCLEOTIDE SEQUENCE [LARGE SCALE GENOMIC DNA]</scope>
    <source>
        <strain evidence="1">Houghton</strain>
    </source>
</reference>
<name>U6L0A2_EIMTE</name>
<organism evidence="1 2">
    <name type="scientific">Eimeria tenella</name>
    <name type="common">Coccidian parasite</name>
    <dbReference type="NCBI Taxonomy" id="5802"/>
    <lineage>
        <taxon>Eukaryota</taxon>
        <taxon>Sar</taxon>
        <taxon>Alveolata</taxon>
        <taxon>Apicomplexa</taxon>
        <taxon>Conoidasida</taxon>
        <taxon>Coccidia</taxon>
        <taxon>Eucoccidiorida</taxon>
        <taxon>Eimeriorina</taxon>
        <taxon>Eimeriidae</taxon>
        <taxon>Eimeria</taxon>
    </lineage>
</organism>
<accession>U6L0A2</accession>
<reference evidence="1" key="1">
    <citation type="submission" date="2013-10" db="EMBL/GenBank/DDBJ databases">
        <title>Genomic analysis of the causative agents of coccidiosis in chickens.</title>
        <authorList>
            <person name="Reid A.J."/>
            <person name="Blake D."/>
            <person name="Billington K."/>
            <person name="Browne H."/>
            <person name="Dunn M."/>
            <person name="Hung S."/>
            <person name="Kawahara F."/>
            <person name="Miranda-Saavedra D."/>
            <person name="Mourier T."/>
            <person name="Nagra H."/>
            <person name="Otto T.D."/>
            <person name="Rawlings N."/>
            <person name="Sanchez A."/>
            <person name="Sanders M."/>
            <person name="Subramaniam C."/>
            <person name="Tay Y."/>
            <person name="Dear P."/>
            <person name="Doerig C."/>
            <person name="Gruber A."/>
            <person name="Parkinson J."/>
            <person name="Shirley M."/>
            <person name="Wan K.L."/>
            <person name="Berriman M."/>
            <person name="Tomley F."/>
            <person name="Pain A."/>
        </authorList>
    </citation>
    <scope>NUCLEOTIDE SEQUENCE [LARGE SCALE GENOMIC DNA]</scope>
    <source>
        <strain evidence="1">Houghton</strain>
    </source>
</reference>
<dbReference type="VEuPathDB" id="ToxoDB:ETH2_1123200"/>
<evidence type="ECO:0000313" key="1">
    <source>
        <dbReference type="EMBL" id="CDJ43626.1"/>
    </source>
</evidence>
<sequence>LFTHYIAGKPLADCSVSVLSGALLSADLLLEVLNVSRDLNIRRELVLQLSRMRQRLLCGPIQRFLRSIHRRRPGAVRALQLRSAEHIWLVYKEETIYIVHRFVCSDVLRFSLTLQYCREIAKTTTEGPKRLSAASAAAEVPEALRGEIEDGDFPADELAVFLLLGIPAHIFSGDFSAATRSLRALTLSEMVISVQPHVEEVVKRELLRFWRLLETH</sequence>
<dbReference type="EMBL" id="HG675939">
    <property type="protein sequence ID" value="CDJ43626.1"/>
    <property type="molecule type" value="Genomic_DNA"/>
</dbReference>
<feature type="non-terminal residue" evidence="1">
    <location>
        <position position="1"/>
    </location>
</feature>
<dbReference type="AlphaFoldDB" id="U6L0A2"/>
<dbReference type="Proteomes" id="UP000030747">
    <property type="component" value="Unassembled WGS sequence"/>
</dbReference>
<gene>
    <name evidence="1" type="ORF">ETH_00022880</name>
</gene>
<evidence type="ECO:0000313" key="2">
    <source>
        <dbReference type="Proteomes" id="UP000030747"/>
    </source>
</evidence>
<dbReference type="RefSeq" id="XP_013234375.1">
    <property type="nucleotide sequence ID" value="XM_013378921.1"/>
</dbReference>
<protein>
    <submittedName>
        <fullName evidence="1">Uncharacterized protein</fullName>
    </submittedName>
</protein>
<dbReference type="GeneID" id="25253688"/>